<protein>
    <recommendedName>
        <fullName evidence="4">5-bromo-4-chloroindolyl phosphate hydrolysis protein</fullName>
    </recommendedName>
</protein>
<evidence type="ECO:0000313" key="2">
    <source>
        <dbReference type="EMBL" id="WXB90414.1"/>
    </source>
</evidence>
<keyword evidence="1" id="KW-1133">Transmembrane helix</keyword>
<feature type="transmembrane region" description="Helical" evidence="1">
    <location>
        <begin position="40"/>
        <end position="60"/>
    </location>
</feature>
<organism evidence="2 3">
    <name type="scientific">Metabacillus rhizosphaerae</name>
    <dbReference type="NCBI Taxonomy" id="3117747"/>
    <lineage>
        <taxon>Bacteria</taxon>
        <taxon>Bacillati</taxon>
        <taxon>Bacillota</taxon>
        <taxon>Bacilli</taxon>
        <taxon>Bacillales</taxon>
        <taxon>Bacillaceae</taxon>
        <taxon>Metabacillus</taxon>
    </lineage>
</organism>
<evidence type="ECO:0008006" key="4">
    <source>
        <dbReference type="Google" id="ProtNLM"/>
    </source>
</evidence>
<reference evidence="2 3" key="1">
    <citation type="submission" date="2024-02" db="EMBL/GenBank/DDBJ databases">
        <title>Seven novel Bacillus-like species.</title>
        <authorList>
            <person name="Liu G."/>
        </authorList>
    </citation>
    <scope>NUCLEOTIDE SEQUENCE [LARGE SCALE GENOMIC DNA]</scope>
    <source>
        <strain evidence="2 3">FJAT-53654</strain>
    </source>
</reference>
<keyword evidence="1" id="KW-0812">Transmembrane</keyword>
<sequence>MKYNILRYLPYFFLFTVIIIDIVIIYALLVTLKILEKEIIAALIGFVGSVLGGLLTLVGVKWTLDSQNRKESLLKYEKANYVFTELLPKLIAVYNGIKSLSPQNWFQTIDAILKDAKALETKASELSEEARFVGIEFYREVKSIDYYAGVISEYLENIRPGVTDEEIQERLFTYYQGLAKADNAILNLVYKIKHS</sequence>
<accession>A0ABZ2MYA2</accession>
<evidence type="ECO:0000256" key="1">
    <source>
        <dbReference type="SAM" id="Phobius"/>
    </source>
</evidence>
<proteinExistence type="predicted"/>
<feature type="transmembrane region" description="Helical" evidence="1">
    <location>
        <begin position="12"/>
        <end position="34"/>
    </location>
</feature>
<dbReference type="RefSeq" id="WP_338788800.1">
    <property type="nucleotide sequence ID" value="NZ_CP147403.1"/>
</dbReference>
<name>A0ABZ2MYA2_9BACI</name>
<keyword evidence="3" id="KW-1185">Reference proteome</keyword>
<evidence type="ECO:0000313" key="3">
    <source>
        <dbReference type="Proteomes" id="UP001368328"/>
    </source>
</evidence>
<keyword evidence="1" id="KW-0472">Membrane</keyword>
<gene>
    <name evidence="2" type="ORF">WCV66_09530</name>
</gene>
<dbReference type="EMBL" id="CP147403">
    <property type="protein sequence ID" value="WXB90414.1"/>
    <property type="molecule type" value="Genomic_DNA"/>
</dbReference>
<dbReference type="Proteomes" id="UP001368328">
    <property type="component" value="Chromosome"/>
</dbReference>